<proteinExistence type="predicted"/>
<evidence type="ECO:0000313" key="1">
    <source>
        <dbReference type="EMBL" id="PZO88011.1"/>
    </source>
</evidence>
<name>A0A2W5BY68_9BACT</name>
<dbReference type="AlphaFoldDB" id="A0A2W5BY68"/>
<dbReference type="GO" id="GO:0016788">
    <property type="term" value="F:hydrolase activity, acting on ester bonds"/>
    <property type="evidence" value="ECO:0007669"/>
    <property type="project" value="UniProtKB-ARBA"/>
</dbReference>
<sequence>MSGICFPVGVGRGVVSGIISPPPVIPIRTIATQNNVPVNRDSQSGRTAQAFRQKYILGADARELFVNLNNWYMAATGQVIDPALLPDLTFVDMSIQTGAAITPLYFGGGRSVTVSGGTGDVLSDALLPSMLGKAQFSRGEEYFIKGRIVTAAAHMPYCGNTVGDVSGQQCSWYDPAVTIPSSTDAAGTFTFSGTAPVSRASGYRLILLGRPLVDGPSFVGLGDSIMESASDGASSGQHGRGFFQRAMRDASGNAVYPGLNLAKTGAGVLTGQSKLIALYKYARFAVDEPGTNDIGVNGTGDTANTQSKHLTAWAEMKAAGIEGIVRTTLIPRTGGSYSSVSGQTINANWGAGGKGAAMNDWYEARLADGTITRLCRMNGIRGGASGDDFWKFIAGGTSDGTHPLPIGHEAMAVDLRAVLATLV</sequence>
<gene>
    <name evidence="1" type="ORF">DI626_02740</name>
</gene>
<dbReference type="EMBL" id="QFNK01000032">
    <property type="protein sequence ID" value="PZO88011.1"/>
    <property type="molecule type" value="Genomic_DNA"/>
</dbReference>
<protein>
    <submittedName>
        <fullName evidence="1">Uncharacterized protein</fullName>
    </submittedName>
</protein>
<organism evidence="1 2">
    <name type="scientific">Micavibrio aeruginosavorus</name>
    <dbReference type="NCBI Taxonomy" id="349221"/>
    <lineage>
        <taxon>Bacteria</taxon>
        <taxon>Pseudomonadati</taxon>
        <taxon>Bdellovibrionota</taxon>
        <taxon>Bdellovibrionia</taxon>
        <taxon>Bdellovibrionales</taxon>
        <taxon>Pseudobdellovibrionaceae</taxon>
        <taxon>Micavibrio</taxon>
    </lineage>
</organism>
<dbReference type="InterPro" id="IPR036514">
    <property type="entry name" value="SGNH_hydro_sf"/>
</dbReference>
<reference evidence="1 2" key="1">
    <citation type="submission" date="2017-08" db="EMBL/GenBank/DDBJ databases">
        <title>Infants hospitalized years apart are colonized by the same room-sourced microbial strains.</title>
        <authorList>
            <person name="Brooks B."/>
            <person name="Olm M.R."/>
            <person name="Firek B.A."/>
            <person name="Baker R."/>
            <person name="Thomas B.C."/>
            <person name="Morowitz M.J."/>
            <person name="Banfield J.F."/>
        </authorList>
    </citation>
    <scope>NUCLEOTIDE SEQUENCE [LARGE SCALE GENOMIC DNA]</scope>
    <source>
        <strain evidence="1">S2_018_000_R2_104</strain>
    </source>
</reference>
<comment type="caution">
    <text evidence="1">The sequence shown here is derived from an EMBL/GenBank/DDBJ whole genome shotgun (WGS) entry which is preliminary data.</text>
</comment>
<evidence type="ECO:0000313" key="2">
    <source>
        <dbReference type="Proteomes" id="UP000249557"/>
    </source>
</evidence>
<dbReference type="SUPFAM" id="SSF52266">
    <property type="entry name" value="SGNH hydrolase"/>
    <property type="match status" value="1"/>
</dbReference>
<dbReference type="Gene3D" id="3.40.50.1110">
    <property type="entry name" value="SGNH hydrolase"/>
    <property type="match status" value="1"/>
</dbReference>
<accession>A0A2W5BY68</accession>
<dbReference type="Proteomes" id="UP000249557">
    <property type="component" value="Unassembled WGS sequence"/>
</dbReference>